<dbReference type="Pfam" id="PF01529">
    <property type="entry name" value="DHHC"/>
    <property type="match status" value="1"/>
</dbReference>
<protein>
    <recommendedName>
        <fullName evidence="11">Palmitoyltransferase</fullName>
        <ecNumber evidence="11">2.3.1.225</ecNumber>
    </recommendedName>
</protein>
<comment type="subcellular location">
    <subcellularLocation>
        <location evidence="1">Membrane</location>
        <topology evidence="1">Multi-pass membrane protein</topology>
    </subcellularLocation>
</comment>
<proteinExistence type="inferred from homology"/>
<keyword evidence="14" id="KW-1185">Reference proteome</keyword>
<dbReference type="Proteomes" id="UP000006310">
    <property type="component" value="Chromosome 3"/>
</dbReference>
<feature type="domain" description="Palmitoyltransferase DHHC" evidence="12">
    <location>
        <begin position="122"/>
        <end position="236"/>
    </location>
</feature>
<evidence type="ECO:0000313" key="13">
    <source>
        <dbReference type="EMBL" id="CCK69394.1"/>
    </source>
</evidence>
<keyword evidence="5 11" id="KW-0472">Membrane</keyword>
<evidence type="ECO:0000256" key="6">
    <source>
        <dbReference type="ARBA" id="ARBA00023139"/>
    </source>
</evidence>
<dbReference type="GO" id="GO:0016020">
    <property type="term" value="C:membrane"/>
    <property type="evidence" value="ECO:0007669"/>
    <property type="project" value="UniProtKB-SubCell"/>
</dbReference>
<dbReference type="GeneID" id="34525074"/>
<dbReference type="OrthoDB" id="331948at2759"/>
<gene>
    <name evidence="13" type="primary">KNAG0C02830</name>
    <name evidence="13" type="ordered locus">KNAG_0C02830</name>
</gene>
<dbReference type="OMA" id="YCVWIGT"/>
<dbReference type="GO" id="GO:0005794">
    <property type="term" value="C:Golgi apparatus"/>
    <property type="evidence" value="ECO:0007669"/>
    <property type="project" value="TreeGrafter"/>
</dbReference>
<comment type="catalytic activity">
    <reaction evidence="10 11">
        <text>L-cysteinyl-[protein] + hexadecanoyl-CoA = S-hexadecanoyl-L-cysteinyl-[protein] + CoA</text>
        <dbReference type="Rhea" id="RHEA:36683"/>
        <dbReference type="Rhea" id="RHEA-COMP:10131"/>
        <dbReference type="Rhea" id="RHEA-COMP:11032"/>
        <dbReference type="ChEBI" id="CHEBI:29950"/>
        <dbReference type="ChEBI" id="CHEBI:57287"/>
        <dbReference type="ChEBI" id="CHEBI:57379"/>
        <dbReference type="ChEBI" id="CHEBI:74151"/>
        <dbReference type="EC" id="2.3.1.225"/>
    </reaction>
</comment>
<keyword evidence="6" id="KW-0564">Palmitate</keyword>
<feature type="transmembrane region" description="Helical" evidence="11">
    <location>
        <begin position="46"/>
        <end position="71"/>
    </location>
</feature>
<evidence type="ECO:0000256" key="9">
    <source>
        <dbReference type="ARBA" id="ARBA00038298"/>
    </source>
</evidence>
<evidence type="ECO:0000256" key="3">
    <source>
        <dbReference type="ARBA" id="ARBA00022692"/>
    </source>
</evidence>
<dbReference type="RefSeq" id="XP_022463640.1">
    <property type="nucleotide sequence ID" value="XM_022607000.1"/>
</dbReference>
<comment type="domain">
    <text evidence="11">The DHHC domain is required for palmitoyltransferase activity.</text>
</comment>
<keyword evidence="2 11" id="KW-0808">Transferase</keyword>
<dbReference type="EC" id="2.3.1.225" evidence="11"/>
<feature type="transmembrane region" description="Helical" evidence="11">
    <location>
        <begin position="16"/>
        <end position="34"/>
    </location>
</feature>
<accession>J7S4P0</accession>
<evidence type="ECO:0000256" key="1">
    <source>
        <dbReference type="ARBA" id="ARBA00004141"/>
    </source>
</evidence>
<dbReference type="EMBL" id="HE978316">
    <property type="protein sequence ID" value="CCK69394.1"/>
    <property type="molecule type" value="Genomic_DNA"/>
</dbReference>
<evidence type="ECO:0000259" key="12">
    <source>
        <dbReference type="Pfam" id="PF01529"/>
    </source>
</evidence>
<dbReference type="GO" id="GO:0005783">
    <property type="term" value="C:endoplasmic reticulum"/>
    <property type="evidence" value="ECO:0007669"/>
    <property type="project" value="TreeGrafter"/>
</dbReference>
<evidence type="ECO:0000256" key="8">
    <source>
        <dbReference type="ARBA" id="ARBA00023315"/>
    </source>
</evidence>
<name>J7S4P0_HUIN7</name>
<keyword evidence="3 11" id="KW-0812">Transmembrane</keyword>
<reference evidence="14" key="2">
    <citation type="submission" date="2012-08" db="EMBL/GenBank/DDBJ databases">
        <title>Genome sequence of Kazachstania naganishii.</title>
        <authorList>
            <person name="Gordon J.L."/>
            <person name="Armisen D."/>
            <person name="Proux-Wera E."/>
            <person name="OhEigeartaigh S.S."/>
            <person name="Byrne K.P."/>
            <person name="Wolfe K.H."/>
        </authorList>
    </citation>
    <scope>NUCLEOTIDE SEQUENCE [LARGE SCALE GENOMIC DNA]</scope>
    <source>
        <strain evidence="14">ATCC MYA-139 / BCRC 22969 / CBS 8797 / CCRC 22969 / KCTC 17520 / NBRC 10181 / NCYC 3082</strain>
    </source>
</reference>
<dbReference type="KEGG" id="kng:KNAG_0C02830"/>
<comment type="similarity">
    <text evidence="9">Belongs to the DHHC palmitoyltransferase family. PFA5 subfamily.</text>
</comment>
<evidence type="ECO:0000256" key="11">
    <source>
        <dbReference type="RuleBase" id="RU079119"/>
    </source>
</evidence>
<evidence type="ECO:0000256" key="2">
    <source>
        <dbReference type="ARBA" id="ARBA00022679"/>
    </source>
</evidence>
<dbReference type="InterPro" id="IPR039859">
    <property type="entry name" value="PFA4/ZDH16/20/ERF2-like"/>
</dbReference>
<evidence type="ECO:0000256" key="4">
    <source>
        <dbReference type="ARBA" id="ARBA00022989"/>
    </source>
</evidence>
<keyword evidence="7" id="KW-0449">Lipoprotein</keyword>
<reference evidence="13 14" key="1">
    <citation type="journal article" date="2011" name="Proc. Natl. Acad. Sci. U.S.A.">
        <title>Evolutionary erosion of yeast sex chromosomes by mating-type switching accidents.</title>
        <authorList>
            <person name="Gordon J.L."/>
            <person name="Armisen D."/>
            <person name="Proux-Wera E."/>
            <person name="Oheigeartaigh S.S."/>
            <person name="Byrne K.P."/>
            <person name="Wolfe K.H."/>
        </authorList>
    </citation>
    <scope>NUCLEOTIDE SEQUENCE [LARGE SCALE GENOMIC DNA]</scope>
    <source>
        <strain evidence="14">ATCC MYA-139 / BCRC 22969 / CBS 8797 / CCRC 22969 / KCTC 17520 / NBRC 10181 / NCYC 3082</strain>
    </source>
</reference>
<evidence type="ECO:0000256" key="10">
    <source>
        <dbReference type="ARBA" id="ARBA00048048"/>
    </source>
</evidence>
<feature type="transmembrane region" description="Helical" evidence="11">
    <location>
        <begin position="166"/>
        <end position="191"/>
    </location>
</feature>
<dbReference type="InterPro" id="IPR001594">
    <property type="entry name" value="Palmitoyltrfase_DHHC"/>
</dbReference>
<sequence length="354" mass="40552">MVFVWNLRWLSKHLDFLTPAVAFGLLIYGNWAYIHKFAIKKLFHQHGRLATAVGLIATIGVLDICVLLIWVQVLLVGPGAQKTIEPYTLLPPAQVTDPRAESFTSPQVNKPPLIYQCDENGYPTWCAHCQSVKSLRTHHSGRTGSCVFKFDHYCGWLGTLIGAGNYLLFIQFLVYMDCLLLIMWISMSPFIRVYTFRRDGNLIAIYILSVWCSLFVTGLLTAHIYMISLNLTSLEGIILKKTPKKNAEPKPYYVCYKNPKDHCRYVIKLTGPQFMSIWRKCTIWANWIDQLGERAYLWFVPIYTSKGKSRDIESAFDETGSRINDKILTLIDGKLQSGEYLKRFEAYGDGHDEL</sequence>
<dbReference type="AlphaFoldDB" id="J7S4P0"/>
<evidence type="ECO:0000256" key="7">
    <source>
        <dbReference type="ARBA" id="ARBA00023288"/>
    </source>
</evidence>
<keyword evidence="4 11" id="KW-1133">Transmembrane helix</keyword>
<dbReference type="PANTHER" id="PTHR22883:SF23">
    <property type="entry name" value="PALMITOYLTRANSFERASE ZDHHC6"/>
    <property type="match status" value="1"/>
</dbReference>
<dbReference type="PROSITE" id="PS50216">
    <property type="entry name" value="DHHC"/>
    <property type="match status" value="1"/>
</dbReference>
<feature type="transmembrane region" description="Helical" evidence="11">
    <location>
        <begin position="203"/>
        <end position="226"/>
    </location>
</feature>
<dbReference type="STRING" id="1071383.J7S4P0"/>
<evidence type="ECO:0000256" key="5">
    <source>
        <dbReference type="ARBA" id="ARBA00023136"/>
    </source>
</evidence>
<dbReference type="PANTHER" id="PTHR22883">
    <property type="entry name" value="ZINC FINGER DHHC DOMAIN CONTAINING PROTEIN"/>
    <property type="match status" value="1"/>
</dbReference>
<dbReference type="GO" id="GO:0006612">
    <property type="term" value="P:protein targeting to membrane"/>
    <property type="evidence" value="ECO:0007669"/>
    <property type="project" value="TreeGrafter"/>
</dbReference>
<evidence type="ECO:0000313" key="14">
    <source>
        <dbReference type="Proteomes" id="UP000006310"/>
    </source>
</evidence>
<keyword evidence="8 11" id="KW-0012">Acyltransferase</keyword>
<organism evidence="13 14">
    <name type="scientific">Huiozyma naganishii (strain ATCC MYA-139 / BCRC 22969 / CBS 8797 / KCTC 17520 / NBRC 10181 / NCYC 3082 / Yp74L-3)</name>
    <name type="common">Yeast</name>
    <name type="synonym">Kazachstania naganishii</name>
    <dbReference type="NCBI Taxonomy" id="1071383"/>
    <lineage>
        <taxon>Eukaryota</taxon>
        <taxon>Fungi</taxon>
        <taxon>Dikarya</taxon>
        <taxon>Ascomycota</taxon>
        <taxon>Saccharomycotina</taxon>
        <taxon>Saccharomycetes</taxon>
        <taxon>Saccharomycetales</taxon>
        <taxon>Saccharomycetaceae</taxon>
        <taxon>Huiozyma</taxon>
    </lineage>
</organism>
<dbReference type="GO" id="GO:0019706">
    <property type="term" value="F:protein-cysteine S-palmitoyltransferase activity"/>
    <property type="evidence" value="ECO:0007669"/>
    <property type="project" value="UniProtKB-EC"/>
</dbReference>
<dbReference type="HOGENOM" id="CLU_064801_0_0_1"/>
<dbReference type="eggNOG" id="KOG1311">
    <property type="taxonomic scope" value="Eukaryota"/>
</dbReference>